<sequence length="590" mass="65264">MKNKRKIKPVQDTSATQECYTEGSEEVTKVVGLVRRGSTYSLRRRVPTDLVEAVGKREITISLGTSDYKAAAKRARLETVRLDVEWDNQRDALKRGQTHALASTVSEAELRRLVLSDFWSSQQVTSIVRVETDDGLTNLESLEAELGGLETGDPSSLAGVFAHAKTLILEGKLPINLPPDWKIGEHLGAFEASPELTRLLELLRRSDVEKIKRLIDRFEGGHGDNAFDPLFAGVSSISRAPSATEGITLGDAIKRFETDPTRAHLGDTADAKYVVTFRTMKEVIGAERHLASITRAECAAVQEVIAGLPANVSKLKPYANCKTMRAIVTKAAERQDRLMSPGTVRVYTHTLSAFFNWAIRKGLLVINPATRLAPAKGSAEVSRRPFTVDELNKIASGLPEWSDDGRLPGRYWVPLIAIFSGMRLGEIVSLTVDEVAVRDQVECFVLRKTQDKSLKTAGSERVVPLHPQLKQLGLLQRVATLREQGVTRLFPDLRGGTQDELSDLFQKRFSYWLKTVLAINERGVSFHSFRHGFRDALREAGVPIDATRALGGWARSGGVEERYGQGTRPATLARWLTEVEYPDLILPPPV</sequence>
<keyword evidence="7" id="KW-1185">Reference proteome</keyword>
<dbReference type="InterPro" id="IPR010998">
    <property type="entry name" value="Integrase_recombinase_N"/>
</dbReference>
<dbReference type="GO" id="GO:0015074">
    <property type="term" value="P:DNA integration"/>
    <property type="evidence" value="ECO:0007669"/>
    <property type="project" value="UniProtKB-KW"/>
</dbReference>
<reference evidence="6 7" key="1">
    <citation type="submission" date="2015-10" db="EMBL/GenBank/DDBJ databases">
        <title>Genomic differences between typical nodule nitrogen-fixing rhizobial strains and those coming from bean seeds.</title>
        <authorList>
            <person name="Peralta H."/>
            <person name="Aguilar-Vera A."/>
            <person name="Diaz R."/>
            <person name="Mora Y."/>
            <person name="Martinez-Batallar G."/>
            <person name="Salazar E."/>
            <person name="Vargas-Lagunas C."/>
            <person name="Encarnacion S."/>
            <person name="Girard L."/>
            <person name="Mora J."/>
        </authorList>
    </citation>
    <scope>NUCLEOTIDE SEQUENCE [LARGE SCALE GENOMIC DNA]</scope>
    <source>
        <strain evidence="6 7">CFNEI 73</strain>
    </source>
</reference>
<dbReference type="RefSeq" id="WP_153045178.1">
    <property type="nucleotide sequence ID" value="NZ_CP013107.1"/>
</dbReference>
<evidence type="ECO:0000256" key="2">
    <source>
        <dbReference type="ARBA" id="ARBA00022908"/>
    </source>
</evidence>
<dbReference type="Pfam" id="PF00589">
    <property type="entry name" value="Phage_integrase"/>
    <property type="match status" value="1"/>
</dbReference>
<evidence type="ECO:0000256" key="3">
    <source>
        <dbReference type="ARBA" id="ARBA00023125"/>
    </source>
</evidence>
<dbReference type="STRING" id="194963.SAMCFNEI73_Ch2599"/>
<dbReference type="GO" id="GO:0006310">
    <property type="term" value="P:DNA recombination"/>
    <property type="evidence" value="ECO:0007669"/>
    <property type="project" value="UniProtKB-KW"/>
</dbReference>
<dbReference type="AlphaFoldDB" id="A0A1L3LP69"/>
<evidence type="ECO:0000313" key="7">
    <source>
        <dbReference type="Proteomes" id="UP000182306"/>
    </source>
</evidence>
<keyword evidence="2" id="KW-0229">DNA integration</keyword>
<keyword evidence="4" id="KW-0233">DNA recombination</keyword>
<dbReference type="InterPro" id="IPR050090">
    <property type="entry name" value="Tyrosine_recombinase_XerCD"/>
</dbReference>
<dbReference type="CDD" id="cd01184">
    <property type="entry name" value="INT_C_like_1"/>
    <property type="match status" value="1"/>
</dbReference>
<keyword evidence="3" id="KW-0238">DNA-binding</keyword>
<comment type="similarity">
    <text evidence="1">Belongs to the 'phage' integrase family.</text>
</comment>
<evidence type="ECO:0000256" key="1">
    <source>
        <dbReference type="ARBA" id="ARBA00008857"/>
    </source>
</evidence>
<dbReference type="InterPro" id="IPR011010">
    <property type="entry name" value="DNA_brk_join_enz"/>
</dbReference>
<dbReference type="PANTHER" id="PTHR30349">
    <property type="entry name" value="PHAGE INTEGRASE-RELATED"/>
    <property type="match status" value="1"/>
</dbReference>
<protein>
    <recommendedName>
        <fullName evidence="5">Tyr recombinase domain-containing protein</fullName>
    </recommendedName>
</protein>
<dbReference type="PROSITE" id="PS51898">
    <property type="entry name" value="TYR_RECOMBINASE"/>
    <property type="match status" value="1"/>
</dbReference>
<dbReference type="OrthoDB" id="9784724at2"/>
<evidence type="ECO:0000259" key="5">
    <source>
        <dbReference type="PROSITE" id="PS51898"/>
    </source>
</evidence>
<dbReference type="GO" id="GO:0003677">
    <property type="term" value="F:DNA binding"/>
    <property type="evidence" value="ECO:0007669"/>
    <property type="project" value="UniProtKB-KW"/>
</dbReference>
<dbReference type="EMBL" id="CP013107">
    <property type="protein sequence ID" value="APG91877.1"/>
    <property type="molecule type" value="Genomic_DNA"/>
</dbReference>
<feature type="domain" description="Tyr recombinase" evidence="5">
    <location>
        <begin position="381"/>
        <end position="577"/>
    </location>
</feature>
<dbReference type="InterPro" id="IPR002104">
    <property type="entry name" value="Integrase_catalytic"/>
</dbReference>
<name>A0A1L3LP69_9HYPH</name>
<proteinExistence type="inferred from homology"/>
<dbReference type="SUPFAM" id="SSF56349">
    <property type="entry name" value="DNA breaking-rejoining enzymes"/>
    <property type="match status" value="1"/>
</dbReference>
<dbReference type="KEGG" id="same:SAMCFNEI73_Ch2599"/>
<dbReference type="PANTHER" id="PTHR30349:SF41">
    <property type="entry name" value="INTEGRASE_RECOMBINASE PROTEIN MJ0367-RELATED"/>
    <property type="match status" value="1"/>
</dbReference>
<dbReference type="Pfam" id="PF20172">
    <property type="entry name" value="DUF6538"/>
    <property type="match status" value="1"/>
</dbReference>
<evidence type="ECO:0000256" key="4">
    <source>
        <dbReference type="ARBA" id="ARBA00023172"/>
    </source>
</evidence>
<gene>
    <name evidence="6" type="ORF">SAMCFNEI73_Ch2599</name>
</gene>
<evidence type="ECO:0000313" key="6">
    <source>
        <dbReference type="EMBL" id="APG91877.1"/>
    </source>
</evidence>
<accession>A0A1L3LP69</accession>
<dbReference type="Proteomes" id="UP000182306">
    <property type="component" value="Chromosome"/>
</dbReference>
<dbReference type="InterPro" id="IPR046668">
    <property type="entry name" value="DUF6538"/>
</dbReference>
<organism evidence="6 7">
    <name type="scientific">Sinorhizobium americanum</name>
    <dbReference type="NCBI Taxonomy" id="194963"/>
    <lineage>
        <taxon>Bacteria</taxon>
        <taxon>Pseudomonadati</taxon>
        <taxon>Pseudomonadota</taxon>
        <taxon>Alphaproteobacteria</taxon>
        <taxon>Hyphomicrobiales</taxon>
        <taxon>Rhizobiaceae</taxon>
        <taxon>Sinorhizobium/Ensifer group</taxon>
        <taxon>Sinorhizobium</taxon>
    </lineage>
</organism>
<dbReference type="InterPro" id="IPR013762">
    <property type="entry name" value="Integrase-like_cat_sf"/>
</dbReference>
<dbReference type="Gene3D" id="1.10.150.130">
    <property type="match status" value="1"/>
</dbReference>
<dbReference type="Gene3D" id="1.10.443.10">
    <property type="entry name" value="Intergrase catalytic core"/>
    <property type="match status" value="1"/>
</dbReference>